<sequence>MSDKPLGTGHYLYNIQLKSARSLVNLFLRSIRYFSHYEECSCIDTAHCAIINTISMSTLDSFISKRKQHQRRDTTTTTNKLVKESINPSIAFIEPQLTDLSPVKPSPVLISNKNSNTTHKKKKTVNTKKQNNTITKYLIPNSSANKDRETTEEEEEEAIIAVVRKPIPHADIWKELLIEYCNDDDDDEECRIYTVRERISHADIWNELLNAYGNNNEDDGLEIMTSNKRKNQEIDEIMKRQRIISNDLIYYLNEYLHVSTNDAMVAPIRPPVRHKLSIEESQSYVSDIMCKFLK</sequence>
<name>A0A1X0RQV4_RHIZD</name>
<gene>
    <name evidence="1" type="ORF">BCV71DRAFT_238416</name>
</gene>
<accession>A0A1X0RQV4</accession>
<dbReference type="VEuPathDB" id="FungiDB:BCV72DRAFT_5390"/>
<evidence type="ECO:0000313" key="2">
    <source>
        <dbReference type="Proteomes" id="UP000242381"/>
    </source>
</evidence>
<dbReference type="AlphaFoldDB" id="A0A1X0RQV4"/>
<evidence type="ECO:0000313" key="1">
    <source>
        <dbReference type="EMBL" id="ORE14452.1"/>
    </source>
</evidence>
<protein>
    <submittedName>
        <fullName evidence="1">Uncharacterized protein</fullName>
    </submittedName>
</protein>
<proteinExistence type="predicted"/>
<reference evidence="1 2" key="1">
    <citation type="journal article" date="2016" name="Proc. Natl. Acad. Sci. U.S.A.">
        <title>Lipid metabolic changes in an early divergent fungus govern the establishment of a mutualistic symbiosis with endobacteria.</title>
        <authorList>
            <person name="Lastovetsky O.A."/>
            <person name="Gaspar M.L."/>
            <person name="Mondo S.J."/>
            <person name="LaButti K.M."/>
            <person name="Sandor L."/>
            <person name="Grigoriev I.V."/>
            <person name="Henry S.A."/>
            <person name="Pawlowska T.E."/>
        </authorList>
    </citation>
    <scope>NUCLEOTIDE SEQUENCE [LARGE SCALE GENOMIC DNA]</scope>
    <source>
        <strain evidence="1 2">ATCC 11559</strain>
    </source>
</reference>
<dbReference type="Proteomes" id="UP000242381">
    <property type="component" value="Unassembled WGS sequence"/>
</dbReference>
<dbReference type="EMBL" id="KV921471">
    <property type="protein sequence ID" value="ORE14452.1"/>
    <property type="molecule type" value="Genomic_DNA"/>
</dbReference>
<organism evidence="1 2">
    <name type="scientific">Rhizopus microsporus</name>
    <dbReference type="NCBI Taxonomy" id="58291"/>
    <lineage>
        <taxon>Eukaryota</taxon>
        <taxon>Fungi</taxon>
        <taxon>Fungi incertae sedis</taxon>
        <taxon>Mucoromycota</taxon>
        <taxon>Mucoromycotina</taxon>
        <taxon>Mucoromycetes</taxon>
        <taxon>Mucorales</taxon>
        <taxon>Mucorineae</taxon>
        <taxon>Rhizopodaceae</taxon>
        <taxon>Rhizopus</taxon>
    </lineage>
</organism>